<dbReference type="PANTHER" id="PTHR42083:SF1">
    <property type="entry name" value="MARVEL DOMAIN-CONTAINING PROTEIN"/>
    <property type="match status" value="1"/>
</dbReference>
<comment type="caution">
    <text evidence="2">The sequence shown here is derived from an EMBL/GenBank/DDBJ whole genome shotgun (WGS) entry which is preliminary data.</text>
</comment>
<dbReference type="EMBL" id="MU007036">
    <property type="protein sequence ID" value="KAF2430833.1"/>
    <property type="molecule type" value="Genomic_DNA"/>
</dbReference>
<evidence type="ECO:0000256" key="1">
    <source>
        <dbReference type="SAM" id="Phobius"/>
    </source>
</evidence>
<keyword evidence="1" id="KW-0812">Transmembrane</keyword>
<sequence>MAFTTQFDYHIGGLIGTYIKTFIRCLQILLGLIIIGIYASDLGAGISHGASPHPHWTYAVVVGTLSVITAAVYLIPFVPAYFMFGWDFILVVLHAALVGVFGRDYVHPKMGEVAPEGTVHPDVRRMHNTVFVDVVSGILWLITGSMGMLVFFRVRRWGRQDVESQTKLPLTMTQILAPWRK</sequence>
<keyword evidence="3" id="KW-1185">Reference proteome</keyword>
<gene>
    <name evidence="2" type="ORF">EJ08DRAFT_733849</name>
</gene>
<keyword evidence="1" id="KW-1133">Transmembrane helix</keyword>
<accession>A0A9P4NSZ8</accession>
<name>A0A9P4NSZ8_9PEZI</name>
<dbReference type="OrthoDB" id="5363290at2759"/>
<evidence type="ECO:0000313" key="3">
    <source>
        <dbReference type="Proteomes" id="UP000800235"/>
    </source>
</evidence>
<reference evidence="2" key="1">
    <citation type="journal article" date="2020" name="Stud. Mycol.">
        <title>101 Dothideomycetes genomes: a test case for predicting lifestyles and emergence of pathogens.</title>
        <authorList>
            <person name="Haridas S."/>
            <person name="Albert R."/>
            <person name="Binder M."/>
            <person name="Bloem J."/>
            <person name="Labutti K."/>
            <person name="Salamov A."/>
            <person name="Andreopoulos B."/>
            <person name="Baker S."/>
            <person name="Barry K."/>
            <person name="Bills G."/>
            <person name="Bluhm B."/>
            <person name="Cannon C."/>
            <person name="Castanera R."/>
            <person name="Culley D."/>
            <person name="Daum C."/>
            <person name="Ezra D."/>
            <person name="Gonzalez J."/>
            <person name="Henrissat B."/>
            <person name="Kuo A."/>
            <person name="Liang C."/>
            <person name="Lipzen A."/>
            <person name="Lutzoni F."/>
            <person name="Magnuson J."/>
            <person name="Mondo S."/>
            <person name="Nolan M."/>
            <person name="Ohm R."/>
            <person name="Pangilinan J."/>
            <person name="Park H.-J."/>
            <person name="Ramirez L."/>
            <person name="Alfaro M."/>
            <person name="Sun H."/>
            <person name="Tritt A."/>
            <person name="Yoshinaga Y."/>
            <person name="Zwiers L.-H."/>
            <person name="Turgeon B."/>
            <person name="Goodwin S."/>
            <person name="Spatafora J."/>
            <person name="Crous P."/>
            <person name="Grigoriev I."/>
        </authorList>
    </citation>
    <scope>NUCLEOTIDE SEQUENCE</scope>
    <source>
        <strain evidence="2">CBS 130266</strain>
    </source>
</reference>
<evidence type="ECO:0008006" key="4">
    <source>
        <dbReference type="Google" id="ProtNLM"/>
    </source>
</evidence>
<dbReference type="Proteomes" id="UP000800235">
    <property type="component" value="Unassembled WGS sequence"/>
</dbReference>
<feature type="transmembrane region" description="Helical" evidence="1">
    <location>
        <begin position="21"/>
        <end position="40"/>
    </location>
</feature>
<feature type="transmembrane region" description="Helical" evidence="1">
    <location>
        <begin position="55"/>
        <end position="75"/>
    </location>
</feature>
<dbReference type="PANTHER" id="PTHR42083">
    <property type="entry name" value="MARVEL DOMAIN-CONTAINING PROTEIN"/>
    <property type="match status" value="1"/>
</dbReference>
<organism evidence="2 3">
    <name type="scientific">Tothia fuscella</name>
    <dbReference type="NCBI Taxonomy" id="1048955"/>
    <lineage>
        <taxon>Eukaryota</taxon>
        <taxon>Fungi</taxon>
        <taxon>Dikarya</taxon>
        <taxon>Ascomycota</taxon>
        <taxon>Pezizomycotina</taxon>
        <taxon>Dothideomycetes</taxon>
        <taxon>Pleosporomycetidae</taxon>
        <taxon>Venturiales</taxon>
        <taxon>Cylindrosympodiaceae</taxon>
        <taxon>Tothia</taxon>
    </lineage>
</organism>
<proteinExistence type="predicted"/>
<keyword evidence="1" id="KW-0472">Membrane</keyword>
<feature type="transmembrane region" description="Helical" evidence="1">
    <location>
        <begin position="130"/>
        <end position="152"/>
    </location>
</feature>
<evidence type="ECO:0000313" key="2">
    <source>
        <dbReference type="EMBL" id="KAF2430833.1"/>
    </source>
</evidence>
<dbReference type="AlphaFoldDB" id="A0A9P4NSZ8"/>
<feature type="transmembrane region" description="Helical" evidence="1">
    <location>
        <begin position="82"/>
        <end position="102"/>
    </location>
</feature>
<protein>
    <recommendedName>
        <fullName evidence="4">MARVEL domain-containing protein</fullName>
    </recommendedName>
</protein>